<evidence type="ECO:0000313" key="3">
    <source>
        <dbReference type="Proteomes" id="UP001151752"/>
    </source>
</evidence>
<reference evidence="2" key="2">
    <citation type="journal article" date="2023" name="Int. J. Mol. Sci.">
        <title>De Novo Assembly and Annotation of 11 Diverse Shrub Willow (Salix) Genomes Reveals Novel Gene Organization in Sex-Linked Regions.</title>
        <authorList>
            <person name="Hyden B."/>
            <person name="Feng K."/>
            <person name="Yates T.B."/>
            <person name="Jawdy S."/>
            <person name="Cereghino C."/>
            <person name="Smart L.B."/>
            <person name="Muchero W."/>
        </authorList>
    </citation>
    <scope>NUCLEOTIDE SEQUENCE</scope>
    <source>
        <tissue evidence="2">Shoot tip</tissue>
    </source>
</reference>
<proteinExistence type="predicted"/>
<accession>A0A9Q0PH33</accession>
<comment type="caution">
    <text evidence="2">The sequence shown here is derived from an EMBL/GenBank/DDBJ whole genome shotgun (WGS) entry which is preliminary data.</text>
</comment>
<feature type="compositionally biased region" description="Basic and acidic residues" evidence="1">
    <location>
        <begin position="1"/>
        <end position="11"/>
    </location>
</feature>
<gene>
    <name evidence="2" type="ORF">OIU74_016761</name>
</gene>
<dbReference type="AlphaFoldDB" id="A0A9Q0PH33"/>
<keyword evidence="3" id="KW-1185">Reference proteome</keyword>
<reference evidence="2" key="1">
    <citation type="submission" date="2022-11" db="EMBL/GenBank/DDBJ databases">
        <authorList>
            <person name="Hyden B.L."/>
            <person name="Feng K."/>
            <person name="Yates T."/>
            <person name="Jawdy S."/>
            <person name="Smart L.B."/>
            <person name="Muchero W."/>
        </authorList>
    </citation>
    <scope>NUCLEOTIDE SEQUENCE</scope>
    <source>
        <tissue evidence="2">Shoot tip</tissue>
    </source>
</reference>
<dbReference type="Proteomes" id="UP001151752">
    <property type="component" value="Chromosome 15W"/>
</dbReference>
<sequence length="73" mass="8214">MLHGREGEERKKDHRHMWTGPTRGNSVVAGDDIVSNSFFKDFSSTLGKIGLVENLFTGLVNQEKKKVRLVSDL</sequence>
<organism evidence="2 3">
    <name type="scientific">Salix koriyanagi</name>
    <dbReference type="NCBI Taxonomy" id="2511006"/>
    <lineage>
        <taxon>Eukaryota</taxon>
        <taxon>Viridiplantae</taxon>
        <taxon>Streptophyta</taxon>
        <taxon>Embryophyta</taxon>
        <taxon>Tracheophyta</taxon>
        <taxon>Spermatophyta</taxon>
        <taxon>Magnoliopsida</taxon>
        <taxon>eudicotyledons</taxon>
        <taxon>Gunneridae</taxon>
        <taxon>Pentapetalae</taxon>
        <taxon>rosids</taxon>
        <taxon>fabids</taxon>
        <taxon>Malpighiales</taxon>
        <taxon>Salicaceae</taxon>
        <taxon>Saliceae</taxon>
        <taxon>Salix</taxon>
    </lineage>
</organism>
<evidence type="ECO:0000256" key="1">
    <source>
        <dbReference type="SAM" id="MobiDB-lite"/>
    </source>
</evidence>
<protein>
    <submittedName>
        <fullName evidence="2">Uncharacterized protein</fullName>
    </submittedName>
</protein>
<dbReference type="EMBL" id="JAPFFM010000019">
    <property type="protein sequence ID" value="KAJ6688120.1"/>
    <property type="molecule type" value="Genomic_DNA"/>
</dbReference>
<name>A0A9Q0PH33_9ROSI</name>
<feature type="region of interest" description="Disordered" evidence="1">
    <location>
        <begin position="1"/>
        <end position="23"/>
    </location>
</feature>
<evidence type="ECO:0000313" key="2">
    <source>
        <dbReference type="EMBL" id="KAJ6688120.1"/>
    </source>
</evidence>